<proteinExistence type="predicted"/>
<feature type="region of interest" description="Disordered" evidence="1">
    <location>
        <begin position="1"/>
        <end position="20"/>
    </location>
</feature>
<dbReference type="InterPro" id="IPR009325">
    <property type="entry name" value="DUF983"/>
</dbReference>
<feature type="compositionally biased region" description="Basic and acidic residues" evidence="1">
    <location>
        <begin position="7"/>
        <end position="19"/>
    </location>
</feature>
<dbReference type="Pfam" id="PF06170">
    <property type="entry name" value="DUF983"/>
    <property type="match status" value="1"/>
</dbReference>
<keyword evidence="4" id="KW-1185">Reference proteome</keyword>
<reference evidence="3 4" key="1">
    <citation type="journal article" date="2013" name="Int. J. Syst. Evol. Microbiol.">
        <title>Roseomonas aerophila sp. nov., isolated from air.</title>
        <authorList>
            <person name="Kim S.J."/>
            <person name="Weon H.Y."/>
            <person name="Ahn J.H."/>
            <person name="Hong S.B."/>
            <person name="Seok S.J."/>
            <person name="Whang K.S."/>
            <person name="Kwon S.W."/>
        </authorList>
    </citation>
    <scope>NUCLEOTIDE SEQUENCE [LARGE SCALE GENOMIC DNA]</scope>
    <source>
        <strain evidence="3 4">NBRC 108923</strain>
    </source>
</reference>
<keyword evidence="2" id="KW-0812">Transmembrane</keyword>
<dbReference type="EMBL" id="JACTVA010000035">
    <property type="protein sequence ID" value="MBC9208582.1"/>
    <property type="molecule type" value="Genomic_DNA"/>
</dbReference>
<gene>
    <name evidence="3" type="ORF">IBL26_17165</name>
</gene>
<keyword evidence="2" id="KW-0472">Membrane</keyword>
<accession>A0ABR7RR99</accession>
<dbReference type="Proteomes" id="UP000626026">
    <property type="component" value="Unassembled WGS sequence"/>
</dbReference>
<organism evidence="3 4">
    <name type="scientific">Teichococcus aerophilus</name>
    <dbReference type="NCBI Taxonomy" id="1224513"/>
    <lineage>
        <taxon>Bacteria</taxon>
        <taxon>Pseudomonadati</taxon>
        <taxon>Pseudomonadota</taxon>
        <taxon>Alphaproteobacteria</taxon>
        <taxon>Acetobacterales</taxon>
        <taxon>Roseomonadaceae</taxon>
        <taxon>Roseomonas</taxon>
    </lineage>
</organism>
<comment type="caution">
    <text evidence="3">The sequence shown here is derived from an EMBL/GenBank/DDBJ whole genome shotgun (WGS) entry which is preliminary data.</text>
</comment>
<feature type="transmembrane region" description="Helical" evidence="2">
    <location>
        <begin position="103"/>
        <end position="121"/>
    </location>
</feature>
<name>A0ABR7RR99_9PROT</name>
<evidence type="ECO:0000313" key="3">
    <source>
        <dbReference type="EMBL" id="MBC9208582.1"/>
    </source>
</evidence>
<sequence length="155" mass="17170">MTSQPLRRWEPDRAAEPRGTELPPFMTMIRRGLRGRCPVCGEGKLFAGFLTIAPACDRCGAAFAHIHADDAPPYIVIFLVGHLLVPVIFWVEKTWMPPMWLHMALWLPLFTIICTLMLRPVKGAVLGWMLRLGPLGDTAEATIAPRPSARADGDA</sequence>
<evidence type="ECO:0000256" key="1">
    <source>
        <dbReference type="SAM" id="MobiDB-lite"/>
    </source>
</evidence>
<keyword evidence="2" id="KW-1133">Transmembrane helix</keyword>
<protein>
    <submittedName>
        <fullName evidence="3">DUF983 domain-containing protein</fullName>
    </submittedName>
</protein>
<feature type="transmembrane region" description="Helical" evidence="2">
    <location>
        <begin position="74"/>
        <end position="91"/>
    </location>
</feature>
<evidence type="ECO:0000313" key="4">
    <source>
        <dbReference type="Proteomes" id="UP000626026"/>
    </source>
</evidence>
<evidence type="ECO:0000256" key="2">
    <source>
        <dbReference type="SAM" id="Phobius"/>
    </source>
</evidence>